<sequence>MMEVVRRLADSKGCAPGAGSVISDSRSLTWIDRLLCFGGADPSWTVIVTGLGVAAAVMACRLPA</sequence>
<name>N6Z1Q7_THAL4</name>
<organism evidence="1 2">
    <name type="scientific">Thauera linaloolentis (strain DSM 12138 / JCM 21573 / CCUG 41526 / CIP 105981 / IAM 15112 / NBRC 102519 / 47Lol)</name>
    <dbReference type="NCBI Taxonomy" id="1123367"/>
    <lineage>
        <taxon>Bacteria</taxon>
        <taxon>Pseudomonadati</taxon>
        <taxon>Pseudomonadota</taxon>
        <taxon>Betaproteobacteria</taxon>
        <taxon>Rhodocyclales</taxon>
        <taxon>Zoogloeaceae</taxon>
        <taxon>Thauera</taxon>
    </lineage>
</organism>
<evidence type="ECO:0000313" key="2">
    <source>
        <dbReference type="Proteomes" id="UP000013232"/>
    </source>
</evidence>
<gene>
    <name evidence="1" type="ORF">C666_09045</name>
</gene>
<dbReference type="EMBL" id="AMXE01000027">
    <property type="protein sequence ID" value="ENO88318.1"/>
    <property type="molecule type" value="Genomic_DNA"/>
</dbReference>
<reference evidence="1 2" key="1">
    <citation type="submission" date="2012-09" db="EMBL/GenBank/DDBJ databases">
        <title>Draft Genome Sequences of 6 Strains from Genus Thauera.</title>
        <authorList>
            <person name="Liu B."/>
            <person name="Shapleigh J.P."/>
            <person name="Frostegard A.H."/>
        </authorList>
    </citation>
    <scope>NUCLEOTIDE SEQUENCE [LARGE SCALE GENOMIC DNA]</scope>
    <source>
        <strain evidence="2">47Lol / DSM 12138</strain>
    </source>
</reference>
<proteinExistence type="predicted"/>
<protein>
    <submittedName>
        <fullName evidence="1">Uncharacterized protein</fullName>
    </submittedName>
</protein>
<evidence type="ECO:0000313" key="1">
    <source>
        <dbReference type="EMBL" id="ENO88318.1"/>
    </source>
</evidence>
<dbReference type="AlphaFoldDB" id="N6Z1Q7"/>
<comment type="caution">
    <text evidence="1">The sequence shown here is derived from an EMBL/GenBank/DDBJ whole genome shotgun (WGS) entry which is preliminary data.</text>
</comment>
<accession>N6Z1Q7</accession>
<keyword evidence="2" id="KW-1185">Reference proteome</keyword>
<dbReference type="Proteomes" id="UP000013232">
    <property type="component" value="Unassembled WGS sequence"/>
</dbReference>